<dbReference type="PANTHER" id="PTHR36302">
    <property type="entry name" value="BLR7088 PROTEIN"/>
    <property type="match status" value="1"/>
</dbReference>
<dbReference type="InterPro" id="IPR058248">
    <property type="entry name" value="Lxx211020-like"/>
</dbReference>
<sequence length="160" mass="17174">MEIMKTRALLVAAALVAFTGSAALAESIQHGNLTIKDAWTRATPPKAKGGGAFVTITNNGSEDARLTGAVSNYAKRTEIHEMAVNDGVMKMRKLDEGVVIPAGETLELKPGSYHVMFMGLNQPFKMGEELNVTLEFEKAGPVDVTFPVMKMGAKSGKMHH</sequence>
<keyword evidence="1" id="KW-0732">Signal</keyword>
<dbReference type="Proteomes" id="UP000680706">
    <property type="component" value="Chromosome"/>
</dbReference>
<organism evidence="2 3">
    <name type="scientific">Pseudovibrio brasiliensis</name>
    <dbReference type="NCBI Taxonomy" id="1898042"/>
    <lineage>
        <taxon>Bacteria</taxon>
        <taxon>Pseudomonadati</taxon>
        <taxon>Pseudomonadota</taxon>
        <taxon>Alphaproteobacteria</taxon>
        <taxon>Hyphomicrobiales</taxon>
        <taxon>Stappiaceae</taxon>
        <taxon>Pseudovibrio</taxon>
    </lineage>
</organism>
<dbReference type="InterPro" id="IPR007410">
    <property type="entry name" value="LpqE-like"/>
</dbReference>
<dbReference type="SUPFAM" id="SSF110087">
    <property type="entry name" value="DR1885-like metal-binding protein"/>
    <property type="match status" value="1"/>
</dbReference>
<reference evidence="2 3" key="1">
    <citation type="journal article" date="2021" name="Angew. Chem. Int. Ed. Engl.">
        <title>A novel family of nonribosomal peptides modulate collective behavior in Pseudovibrio bacteria isolated from marine sponges.</title>
        <authorList>
            <person name="Ioca L.P."/>
            <person name="Dai Y."/>
            <person name="Kunakom S."/>
            <person name="Diaz-Espinosa J."/>
            <person name="Krunic A."/>
            <person name="Crnkovic C.M."/>
            <person name="Orjala J."/>
            <person name="Sanchez L.M."/>
            <person name="Ferreira A.G."/>
            <person name="Berlinck R.G.S."/>
            <person name="Eustaquio A.S."/>
        </authorList>
    </citation>
    <scope>NUCLEOTIDE SEQUENCE [LARGE SCALE GENOMIC DNA]</scope>
    <source>
        <strain evidence="2 3">Ab134</strain>
    </source>
</reference>
<proteinExistence type="predicted"/>
<evidence type="ECO:0000313" key="3">
    <source>
        <dbReference type="Proteomes" id="UP000680706"/>
    </source>
</evidence>
<feature type="chain" id="PRO_5046916949" evidence="1">
    <location>
        <begin position="26"/>
        <end position="160"/>
    </location>
</feature>
<feature type="signal peptide" evidence="1">
    <location>
        <begin position="1"/>
        <end position="25"/>
    </location>
</feature>
<keyword evidence="3" id="KW-1185">Reference proteome</keyword>
<name>A0ABX8AQV2_9HYPH</name>
<evidence type="ECO:0000313" key="2">
    <source>
        <dbReference type="EMBL" id="QUS56968.1"/>
    </source>
</evidence>
<gene>
    <name evidence="2" type="ORF">KGB56_06035</name>
</gene>
<dbReference type="Pfam" id="PF04314">
    <property type="entry name" value="PCuAC"/>
    <property type="match status" value="1"/>
</dbReference>
<dbReference type="InterPro" id="IPR036182">
    <property type="entry name" value="PCuAC_sf"/>
</dbReference>
<evidence type="ECO:0000256" key="1">
    <source>
        <dbReference type="SAM" id="SignalP"/>
    </source>
</evidence>
<accession>A0ABX8AQV2</accession>
<protein>
    <submittedName>
        <fullName evidence="2">Copper chaperone PCu(A)C</fullName>
    </submittedName>
</protein>
<dbReference type="EMBL" id="CP074126">
    <property type="protein sequence ID" value="QUS56968.1"/>
    <property type="molecule type" value="Genomic_DNA"/>
</dbReference>
<dbReference type="PANTHER" id="PTHR36302:SF1">
    <property type="entry name" value="COPPER CHAPERONE PCU(A)C"/>
    <property type="match status" value="1"/>
</dbReference>
<dbReference type="Gene3D" id="2.60.40.1890">
    <property type="entry name" value="PCu(A)C copper chaperone"/>
    <property type="match status" value="1"/>
</dbReference>